<evidence type="ECO:0000313" key="3">
    <source>
        <dbReference type="Proteomes" id="UP001165063"/>
    </source>
</evidence>
<feature type="region of interest" description="Disordered" evidence="1">
    <location>
        <begin position="1"/>
        <end position="67"/>
    </location>
</feature>
<dbReference type="EMBL" id="BSXU01002630">
    <property type="protein sequence ID" value="GMG38912.1"/>
    <property type="molecule type" value="Genomic_DNA"/>
</dbReference>
<reference evidence="2" key="1">
    <citation type="submission" date="2023-04" db="EMBL/GenBank/DDBJ databases">
        <title>Ambrosiozyma monospora NBRC 1965.</title>
        <authorList>
            <person name="Ichikawa N."/>
            <person name="Sato H."/>
            <person name="Tonouchi N."/>
        </authorList>
    </citation>
    <scope>NUCLEOTIDE SEQUENCE</scope>
    <source>
        <strain evidence="2">NBRC 1965</strain>
    </source>
</reference>
<feature type="region of interest" description="Disordered" evidence="1">
    <location>
        <begin position="490"/>
        <end position="526"/>
    </location>
</feature>
<feature type="compositionally biased region" description="Low complexity" evidence="1">
    <location>
        <begin position="102"/>
        <end position="118"/>
    </location>
</feature>
<feature type="region of interest" description="Disordered" evidence="1">
    <location>
        <begin position="102"/>
        <end position="181"/>
    </location>
</feature>
<feature type="compositionally biased region" description="Polar residues" evidence="1">
    <location>
        <begin position="31"/>
        <end position="60"/>
    </location>
</feature>
<feature type="compositionally biased region" description="Polar residues" evidence="1">
    <location>
        <begin position="8"/>
        <end position="22"/>
    </location>
</feature>
<dbReference type="Proteomes" id="UP001165063">
    <property type="component" value="Unassembled WGS sequence"/>
</dbReference>
<accession>A0A9W7DGH8</accession>
<name>A0A9W7DGH8_AMBMO</name>
<feature type="compositionally biased region" description="Basic and acidic residues" evidence="1">
    <location>
        <begin position="512"/>
        <end position="526"/>
    </location>
</feature>
<proteinExistence type="predicted"/>
<dbReference type="AlphaFoldDB" id="A0A9W7DGH8"/>
<feature type="compositionally biased region" description="Polar residues" evidence="1">
    <location>
        <begin position="127"/>
        <end position="136"/>
    </location>
</feature>
<comment type="caution">
    <text evidence="2">The sequence shown here is derived from an EMBL/GenBank/DDBJ whole genome shotgun (WGS) entry which is preliminary data.</text>
</comment>
<organism evidence="2 3">
    <name type="scientific">Ambrosiozyma monospora</name>
    <name type="common">Yeast</name>
    <name type="synonym">Endomycopsis monosporus</name>
    <dbReference type="NCBI Taxonomy" id="43982"/>
    <lineage>
        <taxon>Eukaryota</taxon>
        <taxon>Fungi</taxon>
        <taxon>Dikarya</taxon>
        <taxon>Ascomycota</taxon>
        <taxon>Saccharomycotina</taxon>
        <taxon>Pichiomycetes</taxon>
        <taxon>Pichiales</taxon>
        <taxon>Pichiaceae</taxon>
        <taxon>Ambrosiozyma</taxon>
    </lineage>
</organism>
<evidence type="ECO:0000256" key="1">
    <source>
        <dbReference type="SAM" id="MobiDB-lite"/>
    </source>
</evidence>
<keyword evidence="3" id="KW-1185">Reference proteome</keyword>
<protein>
    <submittedName>
        <fullName evidence="2">Unnamed protein product</fullName>
    </submittedName>
</protein>
<gene>
    <name evidence="2" type="ORF">Amon01_000504700</name>
</gene>
<sequence length="526" mass="58495">MNIDKNKPPNQSDPPSGTSSAILTIGGGGENSTNHPITINSTSQPSTHAPTTRARSSSLPSEHLRTIGDSTFARSSILHVSPAKPVHPPTIGTFSTINFSQSENFSSSSEPGNPSSEFDSIVDSTADKASNPGNRSSEFESIEDSITDHQRDTAAPETTATSKAEPTWADIARRPTNKTRIPSRYIKTTGEVNNPKADNREALHPEIAEKLKELHSNERKVKTALKFKINPTSNKQFPSRKEQFTALSNFKSENPSLLGFLPMLTGGSTLFVNTVGLHAENTLIKGATMEERRQHFQEEKIKLTSKLAASTFTYANNMTFQLEPIDYQNTNDIIVANVLIPGSLAPCEQWILKDILPAEQFDILVQKSPDDLAKSALSENTFYNVQIMGRAKHKSVNIPNLFPYKAAKSKARLRLDPSELSEYEPISVRIRTHLSFCRLCRSTDHPTDKCPEAKVCGRCFKKGHHQIQCKTNLKHVQDIRKIEHDADNAWKSQKQQLTDRHQTAKNQKAYKQRNEARLSTEETSSK</sequence>
<evidence type="ECO:0000313" key="2">
    <source>
        <dbReference type="EMBL" id="GMG38912.1"/>
    </source>
</evidence>